<feature type="transmembrane region" description="Helical" evidence="5">
    <location>
        <begin position="442"/>
        <end position="464"/>
    </location>
</feature>
<dbReference type="InterPro" id="IPR011701">
    <property type="entry name" value="MFS"/>
</dbReference>
<dbReference type="GO" id="GO:0005886">
    <property type="term" value="C:plasma membrane"/>
    <property type="evidence" value="ECO:0007669"/>
    <property type="project" value="UniProtKB-SubCell"/>
</dbReference>
<dbReference type="RefSeq" id="WP_111169369.1">
    <property type="nucleotide sequence ID" value="NZ_POUA01000185.1"/>
</dbReference>
<dbReference type="InterPro" id="IPR020846">
    <property type="entry name" value="MFS_dom"/>
</dbReference>
<feature type="transmembrane region" description="Helical" evidence="5">
    <location>
        <begin position="408"/>
        <end position="430"/>
    </location>
</feature>
<feature type="transmembrane region" description="Helical" evidence="5">
    <location>
        <begin position="307"/>
        <end position="331"/>
    </location>
</feature>
<dbReference type="InterPro" id="IPR036259">
    <property type="entry name" value="MFS_trans_sf"/>
</dbReference>
<evidence type="ECO:0000256" key="1">
    <source>
        <dbReference type="ARBA" id="ARBA00004651"/>
    </source>
</evidence>
<evidence type="ECO:0000313" key="7">
    <source>
        <dbReference type="EMBL" id="PZG40959.1"/>
    </source>
</evidence>
<organism evidence="7 8">
    <name type="scientific">Spongiactinospora gelatinilytica</name>
    <dbReference type="NCBI Taxonomy" id="2666298"/>
    <lineage>
        <taxon>Bacteria</taxon>
        <taxon>Bacillati</taxon>
        <taxon>Actinomycetota</taxon>
        <taxon>Actinomycetes</taxon>
        <taxon>Streptosporangiales</taxon>
        <taxon>Streptosporangiaceae</taxon>
        <taxon>Spongiactinospora</taxon>
    </lineage>
</organism>
<name>A0A2W2GEA1_9ACTN</name>
<dbReference type="PROSITE" id="PS50850">
    <property type="entry name" value="MFS"/>
    <property type="match status" value="1"/>
</dbReference>
<keyword evidence="4 5" id="KW-0472">Membrane</keyword>
<dbReference type="EMBL" id="POUA01000185">
    <property type="protein sequence ID" value="PZG40959.1"/>
    <property type="molecule type" value="Genomic_DNA"/>
</dbReference>
<feature type="transmembrane region" description="Helical" evidence="5">
    <location>
        <begin position="145"/>
        <end position="167"/>
    </location>
</feature>
<dbReference type="GO" id="GO:0022857">
    <property type="term" value="F:transmembrane transporter activity"/>
    <property type="evidence" value="ECO:0007669"/>
    <property type="project" value="InterPro"/>
</dbReference>
<evidence type="ECO:0000256" key="5">
    <source>
        <dbReference type="SAM" id="Phobius"/>
    </source>
</evidence>
<feature type="transmembrane region" description="Helical" evidence="5">
    <location>
        <begin position="275"/>
        <end position="295"/>
    </location>
</feature>
<evidence type="ECO:0000256" key="4">
    <source>
        <dbReference type="ARBA" id="ARBA00023136"/>
    </source>
</evidence>
<gene>
    <name evidence="7" type="ORF">C1I98_22230</name>
</gene>
<accession>A0A2W2GEA1</accession>
<feature type="transmembrane region" description="Helical" evidence="5">
    <location>
        <begin position="366"/>
        <end position="387"/>
    </location>
</feature>
<feature type="transmembrane region" description="Helical" evidence="5">
    <location>
        <begin position="173"/>
        <end position="194"/>
    </location>
</feature>
<dbReference type="Proteomes" id="UP000248544">
    <property type="component" value="Unassembled WGS sequence"/>
</dbReference>
<feature type="domain" description="Major facilitator superfamily (MFS) profile" evidence="6">
    <location>
        <begin position="21"/>
        <end position="468"/>
    </location>
</feature>
<evidence type="ECO:0000313" key="8">
    <source>
        <dbReference type="Proteomes" id="UP000248544"/>
    </source>
</evidence>
<feature type="transmembrane region" description="Helical" evidence="5">
    <location>
        <begin position="111"/>
        <end position="133"/>
    </location>
</feature>
<keyword evidence="8" id="KW-1185">Reference proteome</keyword>
<keyword evidence="3 5" id="KW-1133">Transmembrane helix</keyword>
<dbReference type="PANTHER" id="PTHR23501">
    <property type="entry name" value="MAJOR FACILITATOR SUPERFAMILY"/>
    <property type="match status" value="1"/>
</dbReference>
<protein>
    <submittedName>
        <fullName evidence="7">MFS transporter</fullName>
    </submittedName>
</protein>
<evidence type="ECO:0000256" key="3">
    <source>
        <dbReference type="ARBA" id="ARBA00022989"/>
    </source>
</evidence>
<evidence type="ECO:0000259" key="6">
    <source>
        <dbReference type="PROSITE" id="PS50850"/>
    </source>
</evidence>
<dbReference type="Pfam" id="PF07690">
    <property type="entry name" value="MFS_1"/>
    <property type="match status" value="1"/>
</dbReference>
<dbReference type="SUPFAM" id="SSF103473">
    <property type="entry name" value="MFS general substrate transporter"/>
    <property type="match status" value="2"/>
</dbReference>
<sequence>MTTAAAPASAPARPTSRPAGVLTALVLVVLSYGLPQTMVVPAMSVLQHDLGTSQAAASWAVLSATLLASAVCTPLAGRLADRYCTRRVLIACLGLYLAGNLAAVVAPNVGVLIACRAVQGVSLALLPLSFTIVRRTLPPSRVPFGLALTAGLVGGTAGAGLLVGGVIVDQGSWRRLFVIGALLVLAALIATVAFVPPLPGSRAGRLDLPGAVTLAGGLVAVLLGITEGPVWGWLSPAVLGLFAGGLALLAVFVLIERRAPHPVIDIGLLVHRPLLIAHLGAFALGANQFVFYALLPKIAQLPGDIGFGTTVTGAALMLLPGTFLIVPASWAVPRLERHVGHRAPLWIGLTLAACGGVLLATMHDTLWQVLACYLVCGAGYGLAMAALPTMVNAGSTPEQSGSANGVNTVARTVGGATGSQIGAAILAGTILPGTTTPTSTGFTAAFLAAAAFTGLGALILPLLARTKP</sequence>
<dbReference type="Gene3D" id="1.20.1250.20">
    <property type="entry name" value="MFS general substrate transporter like domains"/>
    <property type="match status" value="2"/>
</dbReference>
<comment type="caution">
    <text evidence="7">The sequence shown here is derived from an EMBL/GenBank/DDBJ whole genome shotgun (WGS) entry which is preliminary data.</text>
</comment>
<dbReference type="AlphaFoldDB" id="A0A2W2GEA1"/>
<keyword evidence="2 5" id="KW-0812">Transmembrane</keyword>
<reference evidence="7 8" key="1">
    <citation type="submission" date="2018-01" db="EMBL/GenBank/DDBJ databases">
        <title>Draft genome sequence of Sphaerisporangium sp. 7K107.</title>
        <authorList>
            <person name="Sahin N."/>
            <person name="Saygin H."/>
            <person name="Ay H."/>
        </authorList>
    </citation>
    <scope>NUCLEOTIDE SEQUENCE [LARGE SCALE GENOMIC DNA]</scope>
    <source>
        <strain evidence="7 8">7K107</strain>
    </source>
</reference>
<comment type="subcellular location">
    <subcellularLocation>
        <location evidence="1">Cell membrane</location>
        <topology evidence="1">Multi-pass membrane protein</topology>
    </subcellularLocation>
</comment>
<feature type="transmembrane region" description="Helical" evidence="5">
    <location>
        <begin position="231"/>
        <end position="255"/>
    </location>
</feature>
<feature type="transmembrane region" description="Helical" evidence="5">
    <location>
        <begin position="343"/>
        <end position="360"/>
    </location>
</feature>
<feature type="transmembrane region" description="Helical" evidence="5">
    <location>
        <begin position="206"/>
        <end position="225"/>
    </location>
</feature>
<feature type="transmembrane region" description="Helical" evidence="5">
    <location>
        <begin position="57"/>
        <end position="76"/>
    </location>
</feature>
<evidence type="ECO:0000256" key="2">
    <source>
        <dbReference type="ARBA" id="ARBA00022692"/>
    </source>
</evidence>
<feature type="transmembrane region" description="Helical" evidence="5">
    <location>
        <begin position="88"/>
        <end position="105"/>
    </location>
</feature>
<dbReference type="PANTHER" id="PTHR23501:SF197">
    <property type="entry name" value="COMD"/>
    <property type="match status" value="1"/>
</dbReference>
<proteinExistence type="predicted"/>